<accession>H3A9A9</accession>
<feature type="transmembrane region" description="Helical" evidence="10">
    <location>
        <begin position="137"/>
        <end position="156"/>
    </location>
</feature>
<name>H3A9A9_LATCH</name>
<keyword evidence="12" id="KW-1185">Reference proteome</keyword>
<comment type="subcellular location">
    <subcellularLocation>
        <location evidence="1">Cell membrane</location>
        <topology evidence="1">Multi-pass membrane protein</topology>
    </subcellularLocation>
    <subcellularLocation>
        <location evidence="8">Synapse</location>
    </subcellularLocation>
</comment>
<gene>
    <name evidence="11" type="primary">GSG1</name>
</gene>
<evidence type="ECO:0000256" key="8">
    <source>
        <dbReference type="ARBA" id="ARBA00034103"/>
    </source>
</evidence>
<dbReference type="GO" id="GO:0032279">
    <property type="term" value="C:asymmetric synapse"/>
    <property type="evidence" value="ECO:0007669"/>
    <property type="project" value="UniProtKB-ARBA"/>
</dbReference>
<dbReference type="GO" id="GO:0005886">
    <property type="term" value="C:plasma membrane"/>
    <property type="evidence" value="ECO:0007669"/>
    <property type="project" value="UniProtKB-SubCell"/>
</dbReference>
<feature type="transmembrane region" description="Helical" evidence="10">
    <location>
        <begin position="20"/>
        <end position="39"/>
    </location>
</feature>
<dbReference type="Pfam" id="PF07803">
    <property type="entry name" value="GSG-1"/>
    <property type="match status" value="1"/>
</dbReference>
<evidence type="ECO:0000256" key="9">
    <source>
        <dbReference type="ARBA" id="ARBA00073105"/>
    </source>
</evidence>
<comment type="similarity">
    <text evidence="2">Belongs to the GSG1 family.</text>
</comment>
<dbReference type="PANTHER" id="PTHR10671">
    <property type="entry name" value="EPITHELIAL MEMBRANE PROTEIN-RELATED"/>
    <property type="match status" value="1"/>
</dbReference>
<sequence length="303" mass="34403">SLFQLTMIELSCCRRTTLALVLNLVALTLSSTALVSTYWCKGTQKVPKPSCNKQQTTKCIKTVGQVENETAPSGGGDNVQYSWETGDDRFAFQYFHTGIWHSCEETIDGRGEKCRSFIELTPPAERGILWLSLASEIAYISLLLLSFSLMLIEACFPSNPICGLKLNSFSAVFSVLSGLLGMVAHMMYTQVFQVTVIMGPEDWRPHSWEYAWAFYIAWASFTCCMASSVTTLNNYTKTIIEFRRNCHIYEQNFKEQQCFFRDQPVRSVSECVDFYSELQHRVLLREAAEDLDDIPESIGEEHC</sequence>
<evidence type="ECO:0000256" key="10">
    <source>
        <dbReference type="SAM" id="Phobius"/>
    </source>
</evidence>
<dbReference type="FunFam" id="1.20.140.150:FF:000005">
    <property type="entry name" value="Germ cell-specific gene 1-like"/>
    <property type="match status" value="1"/>
</dbReference>
<dbReference type="Gene3D" id="1.20.140.150">
    <property type="match status" value="1"/>
</dbReference>
<evidence type="ECO:0000313" key="11">
    <source>
        <dbReference type="Ensembl" id="ENSLACP00000006230.1"/>
    </source>
</evidence>
<keyword evidence="7 10" id="KW-0472">Membrane</keyword>
<dbReference type="GO" id="GO:0098978">
    <property type="term" value="C:glutamatergic synapse"/>
    <property type="evidence" value="ECO:0007669"/>
    <property type="project" value="UniProtKB-ARBA"/>
</dbReference>
<keyword evidence="3" id="KW-1003">Cell membrane</keyword>
<dbReference type="GO" id="GO:0010646">
    <property type="term" value="P:regulation of cell communication"/>
    <property type="evidence" value="ECO:0007669"/>
    <property type="project" value="UniProtKB-ARBA"/>
</dbReference>
<organism evidence="11 12">
    <name type="scientific">Latimeria chalumnae</name>
    <name type="common">Coelacanth</name>
    <dbReference type="NCBI Taxonomy" id="7897"/>
    <lineage>
        <taxon>Eukaryota</taxon>
        <taxon>Metazoa</taxon>
        <taxon>Chordata</taxon>
        <taxon>Craniata</taxon>
        <taxon>Vertebrata</taxon>
        <taxon>Euteleostomi</taxon>
        <taxon>Coelacanthiformes</taxon>
        <taxon>Coelacanthidae</taxon>
        <taxon>Latimeria</taxon>
    </lineage>
</organism>
<dbReference type="Ensembl" id="ENSLACT00000006282.1">
    <property type="protein sequence ID" value="ENSLACP00000006230.1"/>
    <property type="gene ID" value="ENSLACG00000005526.1"/>
</dbReference>
<dbReference type="Proteomes" id="UP000008672">
    <property type="component" value="Unassembled WGS sequence"/>
</dbReference>
<dbReference type="FunCoup" id="H3A9A9">
    <property type="interactions" value="390"/>
</dbReference>
<dbReference type="EMBL" id="AFYH01234868">
    <property type="status" value="NOT_ANNOTATED_CDS"/>
    <property type="molecule type" value="Genomic_DNA"/>
</dbReference>
<dbReference type="EMBL" id="AFYH01234869">
    <property type="status" value="NOT_ANNOTATED_CDS"/>
    <property type="molecule type" value="Genomic_DNA"/>
</dbReference>
<keyword evidence="4 10" id="KW-0812">Transmembrane</keyword>
<evidence type="ECO:0000256" key="7">
    <source>
        <dbReference type="ARBA" id="ARBA00023136"/>
    </source>
</evidence>
<evidence type="ECO:0000256" key="5">
    <source>
        <dbReference type="ARBA" id="ARBA00022989"/>
    </source>
</evidence>
<evidence type="ECO:0000313" key="12">
    <source>
        <dbReference type="Proteomes" id="UP000008672"/>
    </source>
</evidence>
<dbReference type="AlphaFoldDB" id="H3A9A9"/>
<reference evidence="11" key="2">
    <citation type="submission" date="2025-08" db="UniProtKB">
        <authorList>
            <consortium name="Ensembl"/>
        </authorList>
    </citation>
    <scope>IDENTIFICATION</scope>
</reference>
<dbReference type="InterPro" id="IPR012478">
    <property type="entry name" value="GSG-1"/>
</dbReference>
<reference evidence="11" key="3">
    <citation type="submission" date="2025-09" db="UniProtKB">
        <authorList>
            <consortium name="Ensembl"/>
        </authorList>
    </citation>
    <scope>IDENTIFICATION</scope>
</reference>
<feature type="transmembrane region" description="Helical" evidence="10">
    <location>
        <begin position="212"/>
        <end position="235"/>
    </location>
</feature>
<protein>
    <recommendedName>
        <fullName evidence="9">Germ cell-specific gene 1-like protein</fullName>
    </recommendedName>
</protein>
<reference evidence="12" key="1">
    <citation type="submission" date="2011-08" db="EMBL/GenBank/DDBJ databases">
        <title>The draft genome of Latimeria chalumnae.</title>
        <authorList>
            <person name="Di Palma F."/>
            <person name="Alfoldi J."/>
            <person name="Johnson J."/>
            <person name="Berlin A."/>
            <person name="Gnerre S."/>
            <person name="Jaffe D."/>
            <person name="MacCallum I."/>
            <person name="Young S."/>
            <person name="Walker B.J."/>
            <person name="Lander E."/>
            <person name="Lindblad-Toh K."/>
        </authorList>
    </citation>
    <scope>NUCLEOTIDE SEQUENCE [LARGE SCALE GENOMIC DNA]</scope>
    <source>
        <strain evidence="12">Wild caught</strain>
    </source>
</reference>
<evidence type="ECO:0000256" key="6">
    <source>
        <dbReference type="ARBA" id="ARBA00023018"/>
    </source>
</evidence>
<feature type="transmembrane region" description="Helical" evidence="10">
    <location>
        <begin position="168"/>
        <end position="192"/>
    </location>
</feature>
<evidence type="ECO:0000256" key="1">
    <source>
        <dbReference type="ARBA" id="ARBA00004651"/>
    </source>
</evidence>
<proteinExistence type="inferred from homology"/>
<dbReference type="GO" id="GO:0023051">
    <property type="term" value="P:regulation of signaling"/>
    <property type="evidence" value="ECO:0007669"/>
    <property type="project" value="UniProtKB-ARBA"/>
</dbReference>
<evidence type="ECO:0000256" key="4">
    <source>
        <dbReference type="ARBA" id="ARBA00022692"/>
    </source>
</evidence>
<dbReference type="PANTHER" id="PTHR10671:SF43">
    <property type="entry name" value="GERM CELL-SPECIFIC GENE 1 PROTEIN"/>
    <property type="match status" value="1"/>
</dbReference>
<dbReference type="eggNOG" id="ENOG502QRSH">
    <property type="taxonomic scope" value="Eukaryota"/>
</dbReference>
<evidence type="ECO:0000256" key="3">
    <source>
        <dbReference type="ARBA" id="ARBA00022475"/>
    </source>
</evidence>
<dbReference type="InterPro" id="IPR050579">
    <property type="entry name" value="PMP-22/EMP/MP20-like"/>
</dbReference>
<dbReference type="GO" id="GO:0051049">
    <property type="term" value="P:regulation of transport"/>
    <property type="evidence" value="ECO:0007669"/>
    <property type="project" value="UniProtKB-ARBA"/>
</dbReference>
<dbReference type="InParanoid" id="H3A9A9"/>
<keyword evidence="5 10" id="KW-1133">Transmembrane helix</keyword>
<evidence type="ECO:0000256" key="2">
    <source>
        <dbReference type="ARBA" id="ARBA00007425"/>
    </source>
</evidence>
<dbReference type="OMA" id="AFYTAWL"/>
<dbReference type="GeneTree" id="ENSGT01050000244814"/>
<dbReference type="HOGENOM" id="CLU_063057_0_0_1"/>
<keyword evidence="6" id="KW-0770">Synapse</keyword>